<dbReference type="AlphaFoldDB" id="A0A562M3V1"/>
<dbReference type="Gene3D" id="2.180.10.10">
    <property type="entry name" value="RHS repeat-associated core"/>
    <property type="match status" value="1"/>
</dbReference>
<sequence>MVLLLVFGWASAQENHLTSDFHLSKDVVNYESVEYAYNVILKKFEASKTDILEFKEGKLLKKSHQESGIFGGVMNTVEQFSYNGKGQLITIEAKGRYPKNFYYDNQGRLVKVEIPRNTEEKISEEFTYDKKGNLVKWVKKTGSFIDQEKVFFNYTSSKNYHYKLKYYQAMKNELLFSEEGEYKNDVRITYKHISAKDNEVTLYTLDYDAYGNLVKSSTNPNYSNETVYGYDEKGNVIKERSNDAAELYSKFSKVTFKDGTTSGSTTFAPYFTKGIQQPILLQSMNKNQKEKYKVMKTGPVNYQVKNSKGETVPINTKESMIFERKDLFFYDAKTNETVVLFGLFTDAFKANEWYDAVTYNSPTGKHIVVNTDWNFFILEKGNVAESSQYKLHKGIDGNTLIIAEAGKESYFVPHLDQLQALVIYPLEQISK</sequence>
<dbReference type="Proteomes" id="UP000319848">
    <property type="component" value="Unassembled WGS sequence"/>
</dbReference>
<proteinExistence type="predicted"/>
<protein>
    <recommendedName>
        <fullName evidence="3">YD repeat-containing protein</fullName>
    </recommendedName>
</protein>
<accession>A0A562M3V1</accession>
<comment type="caution">
    <text evidence="1">The sequence shown here is derived from an EMBL/GenBank/DDBJ whole genome shotgun (WGS) entry which is preliminary data.</text>
</comment>
<evidence type="ECO:0000313" key="1">
    <source>
        <dbReference type="EMBL" id="TWI14614.1"/>
    </source>
</evidence>
<keyword evidence="2" id="KW-1185">Reference proteome</keyword>
<evidence type="ECO:0000313" key="2">
    <source>
        <dbReference type="Proteomes" id="UP000319848"/>
    </source>
</evidence>
<organism evidence="1 2">
    <name type="scientific">Flavobacterium cauense R2A-7</name>
    <dbReference type="NCBI Taxonomy" id="1341154"/>
    <lineage>
        <taxon>Bacteria</taxon>
        <taxon>Pseudomonadati</taxon>
        <taxon>Bacteroidota</taxon>
        <taxon>Flavobacteriia</taxon>
        <taxon>Flavobacteriales</taxon>
        <taxon>Flavobacteriaceae</taxon>
        <taxon>Flavobacterium</taxon>
    </lineage>
</organism>
<name>A0A562M3V1_9FLAO</name>
<dbReference type="EMBL" id="VLKQ01000002">
    <property type="protein sequence ID" value="TWI14614.1"/>
    <property type="molecule type" value="Genomic_DNA"/>
</dbReference>
<evidence type="ECO:0008006" key="3">
    <source>
        <dbReference type="Google" id="ProtNLM"/>
    </source>
</evidence>
<gene>
    <name evidence="1" type="ORF">IP98_00577</name>
</gene>
<reference evidence="1 2" key="1">
    <citation type="journal article" date="2015" name="Stand. Genomic Sci.">
        <title>Genomic Encyclopedia of Bacterial and Archaeal Type Strains, Phase III: the genomes of soil and plant-associated and newly described type strains.</title>
        <authorList>
            <person name="Whitman W.B."/>
            <person name="Woyke T."/>
            <person name="Klenk H.P."/>
            <person name="Zhou Y."/>
            <person name="Lilburn T.G."/>
            <person name="Beck B.J."/>
            <person name="De Vos P."/>
            <person name="Vandamme P."/>
            <person name="Eisen J.A."/>
            <person name="Garrity G."/>
            <person name="Hugenholtz P."/>
            <person name="Kyrpides N.C."/>
        </authorList>
    </citation>
    <scope>NUCLEOTIDE SEQUENCE [LARGE SCALE GENOMIC DNA]</scope>
    <source>
        <strain evidence="1 2">CGMCC 1.7270</strain>
    </source>
</reference>